<dbReference type="PANTHER" id="PTHR38037:SF2">
    <property type="entry name" value="ATP-DEPENDENT ZINC PROTEASE DOMAIN-CONTAINING PROTEIN-RELATED"/>
    <property type="match status" value="1"/>
</dbReference>
<dbReference type="Proteomes" id="UP000480122">
    <property type="component" value="Unassembled WGS sequence"/>
</dbReference>
<dbReference type="PANTHER" id="PTHR38037">
    <property type="entry name" value="ZN_PROTEASE DOMAIN-CONTAINING PROTEIN"/>
    <property type="match status" value="1"/>
</dbReference>
<comment type="caution">
    <text evidence="2">The sequence shown here is derived from an EMBL/GenBank/DDBJ whole genome shotgun (WGS) entry which is preliminary data.</text>
</comment>
<keyword evidence="3" id="KW-1185">Reference proteome</keyword>
<dbReference type="AlphaFoldDB" id="A0A7C9MF66"/>
<sequence length="157" mass="17884">MPNHSNTIAGWREWVRLPQADVGWLKAKLDTGARSSALHAFDVEEFQRDGADWVRFGIHPWQDTDADAATVELPVHDRRVIRSSTGHTQERLVVLMEIVLHDHPVTAEVTLTNRDEMGFRMLIGREALRNGFLVDAGRSFVGGRAPRDIRRRNRGRI</sequence>
<protein>
    <recommendedName>
        <fullName evidence="1">Retropepsin-like aspartic endopeptidase domain-containing protein</fullName>
    </recommendedName>
</protein>
<dbReference type="Gene3D" id="2.40.70.10">
    <property type="entry name" value="Acid Proteases"/>
    <property type="match status" value="1"/>
</dbReference>
<gene>
    <name evidence="2" type="ORF">GLX25_00805</name>
</gene>
<name>A0A7C9MF66_9MICO</name>
<reference evidence="2 3" key="1">
    <citation type="submission" date="2019-11" db="EMBL/GenBank/DDBJ databases">
        <title>Agromyces kandeliae sp. nov., isolated from mangrove soil.</title>
        <authorList>
            <person name="Wang R."/>
        </authorList>
    </citation>
    <scope>NUCLEOTIDE SEQUENCE [LARGE SCALE GENOMIC DNA]</scope>
    <source>
        <strain evidence="2 3">JCM 11431</strain>
    </source>
</reference>
<dbReference type="InterPro" id="IPR021109">
    <property type="entry name" value="Peptidase_aspartic_dom_sf"/>
</dbReference>
<dbReference type="Pfam" id="PF05618">
    <property type="entry name" value="Zn_protease"/>
    <property type="match status" value="1"/>
</dbReference>
<evidence type="ECO:0000313" key="3">
    <source>
        <dbReference type="Proteomes" id="UP000480122"/>
    </source>
</evidence>
<dbReference type="SUPFAM" id="SSF50630">
    <property type="entry name" value="Acid proteases"/>
    <property type="match status" value="1"/>
</dbReference>
<feature type="domain" description="Retropepsin-like aspartic endopeptidase" evidence="1">
    <location>
        <begin position="8"/>
        <end position="142"/>
    </location>
</feature>
<proteinExistence type="predicted"/>
<evidence type="ECO:0000259" key="1">
    <source>
        <dbReference type="Pfam" id="PF05618"/>
    </source>
</evidence>
<accession>A0A7C9MF66</accession>
<dbReference type="EMBL" id="WODA01000002">
    <property type="protein sequence ID" value="MUN05658.1"/>
    <property type="molecule type" value="Genomic_DNA"/>
</dbReference>
<evidence type="ECO:0000313" key="2">
    <source>
        <dbReference type="EMBL" id="MUN05658.1"/>
    </source>
</evidence>
<dbReference type="InterPro" id="IPR008503">
    <property type="entry name" value="Asp_endopeptidase"/>
</dbReference>
<organism evidence="2 3">
    <name type="scientific">Agromyces luteolus</name>
    <dbReference type="NCBI Taxonomy" id="88373"/>
    <lineage>
        <taxon>Bacteria</taxon>
        <taxon>Bacillati</taxon>
        <taxon>Actinomycetota</taxon>
        <taxon>Actinomycetes</taxon>
        <taxon>Micrococcales</taxon>
        <taxon>Microbacteriaceae</taxon>
        <taxon>Agromyces</taxon>
    </lineage>
</organism>